<accession>A0ABW3VTW2</accession>
<evidence type="ECO:0000256" key="6">
    <source>
        <dbReference type="HAMAP-Rule" id="MF_00147"/>
    </source>
</evidence>
<proteinExistence type="inferred from homology"/>
<evidence type="ECO:0000256" key="2">
    <source>
        <dbReference type="ARBA" id="ARBA00022432"/>
    </source>
</evidence>
<feature type="binding site" evidence="6">
    <location>
        <position position="227"/>
    </location>
    <ligand>
        <name>substrate</name>
    </ligand>
</feature>
<gene>
    <name evidence="6 8" type="primary">tpiA</name>
    <name evidence="8" type="ORF">ACFQ34_33790</name>
</gene>
<comment type="catalytic activity">
    <reaction evidence="6 7">
        <text>D-glyceraldehyde 3-phosphate = dihydroxyacetone phosphate</text>
        <dbReference type="Rhea" id="RHEA:18585"/>
        <dbReference type="ChEBI" id="CHEBI:57642"/>
        <dbReference type="ChEBI" id="CHEBI:59776"/>
        <dbReference type="EC" id="5.3.1.1"/>
    </reaction>
</comment>
<comment type="similarity">
    <text evidence="1 6 7">Belongs to the triosephosphate isomerase family.</text>
</comment>
<feature type="active site" description="Proton acceptor" evidence="6">
    <location>
        <position position="181"/>
    </location>
</feature>
<comment type="function">
    <text evidence="6">Involved in the gluconeogenesis. Catalyzes stereospecifically the conversion of dihydroxyacetone phosphate (DHAP) to D-glyceraldehyde-3-phosphate (G3P).</text>
</comment>
<evidence type="ECO:0000256" key="7">
    <source>
        <dbReference type="RuleBase" id="RU363013"/>
    </source>
</evidence>
<dbReference type="InterPro" id="IPR000652">
    <property type="entry name" value="Triosephosphate_isomerase"/>
</dbReference>
<dbReference type="EMBL" id="JBHTMB010000387">
    <property type="protein sequence ID" value="MFD1238275.1"/>
    <property type="molecule type" value="Genomic_DNA"/>
</dbReference>
<evidence type="ECO:0000256" key="5">
    <source>
        <dbReference type="ARBA" id="ARBA00023235"/>
    </source>
</evidence>
<dbReference type="InterPro" id="IPR035990">
    <property type="entry name" value="TIM_sf"/>
</dbReference>
<sequence>MTSPLGTATNHSRRLIVGNWKMNLTHTDAVGYLQKLAFGLPERYYHNVEVVVLPPFTSIRSVQTMVLSDGFLMTYGAQDISQHGSGAYTGDVSGAMLAKLNCRYVVVGHSERREYRQEDDAVVNAKVRGAFAHGITPILCVGEGLEVREGGGHIGHCTAQLTAAVEQVTPEEAATLVVAYEPIWAIGTSRVADPRDAQEVSAALRTTLGELYGDTVAGAVRVLYGGSVKSDNIGEIVAERDIDGALVGGASLDPDEFAKLCAIAAGGSLR</sequence>
<comment type="pathway">
    <text evidence="6 7">Carbohydrate biosynthesis; gluconeogenesis.</text>
</comment>
<evidence type="ECO:0000313" key="8">
    <source>
        <dbReference type="EMBL" id="MFD1238275.1"/>
    </source>
</evidence>
<dbReference type="Pfam" id="PF00121">
    <property type="entry name" value="TIM"/>
    <property type="match status" value="1"/>
</dbReference>
<dbReference type="Gene3D" id="3.20.20.70">
    <property type="entry name" value="Aldolase class I"/>
    <property type="match status" value="1"/>
</dbReference>
<reference evidence="9" key="1">
    <citation type="journal article" date="2019" name="Int. J. Syst. Evol. Microbiol.">
        <title>The Global Catalogue of Microorganisms (GCM) 10K type strain sequencing project: providing services to taxonomists for standard genome sequencing and annotation.</title>
        <authorList>
            <consortium name="The Broad Institute Genomics Platform"/>
            <consortium name="The Broad Institute Genome Sequencing Center for Infectious Disease"/>
            <person name="Wu L."/>
            <person name="Ma J."/>
        </authorList>
    </citation>
    <scope>NUCLEOTIDE SEQUENCE [LARGE SCALE GENOMIC DNA]</scope>
    <source>
        <strain evidence="9">CCUG 49018</strain>
    </source>
</reference>
<dbReference type="Proteomes" id="UP001597182">
    <property type="component" value="Unassembled WGS sequence"/>
</dbReference>
<dbReference type="HAMAP" id="MF_00147_B">
    <property type="entry name" value="TIM_B"/>
    <property type="match status" value="1"/>
</dbReference>
<organism evidence="8 9">
    <name type="scientific">Pseudonocardia benzenivorans</name>
    <dbReference type="NCBI Taxonomy" id="228005"/>
    <lineage>
        <taxon>Bacteria</taxon>
        <taxon>Bacillati</taxon>
        <taxon>Actinomycetota</taxon>
        <taxon>Actinomycetes</taxon>
        <taxon>Pseudonocardiales</taxon>
        <taxon>Pseudonocardiaceae</taxon>
        <taxon>Pseudonocardia</taxon>
    </lineage>
</organism>
<name>A0ABW3VTW2_9PSEU</name>
<dbReference type="PROSITE" id="PS51440">
    <property type="entry name" value="TIM_2"/>
    <property type="match status" value="1"/>
</dbReference>
<comment type="pathway">
    <text evidence="6 7">Carbohydrate degradation; glycolysis; D-glyceraldehyde 3-phosphate from glycerone phosphate: step 1/1.</text>
</comment>
<comment type="subunit">
    <text evidence="6 7">Homodimer.</text>
</comment>
<keyword evidence="2 6" id="KW-0312">Gluconeogenesis</keyword>
<evidence type="ECO:0000256" key="4">
    <source>
        <dbReference type="ARBA" id="ARBA00023152"/>
    </source>
</evidence>
<keyword evidence="3 6" id="KW-0963">Cytoplasm</keyword>
<dbReference type="RefSeq" id="WP_339123964.1">
    <property type="nucleotide sequence ID" value="NZ_JBHTMB010000387.1"/>
</dbReference>
<dbReference type="InterPro" id="IPR013785">
    <property type="entry name" value="Aldolase_TIM"/>
</dbReference>
<feature type="active site" description="Electrophile" evidence="6">
    <location>
        <position position="109"/>
    </location>
</feature>
<dbReference type="PANTHER" id="PTHR21139:SF42">
    <property type="entry name" value="TRIOSEPHOSPHATE ISOMERASE"/>
    <property type="match status" value="1"/>
</dbReference>
<evidence type="ECO:0000256" key="3">
    <source>
        <dbReference type="ARBA" id="ARBA00022490"/>
    </source>
</evidence>
<feature type="binding site" evidence="6">
    <location>
        <begin position="19"/>
        <end position="21"/>
    </location>
    <ligand>
        <name>substrate</name>
    </ligand>
</feature>
<comment type="caution">
    <text evidence="8">The sequence shown here is derived from an EMBL/GenBank/DDBJ whole genome shotgun (WGS) entry which is preliminary data.</text>
</comment>
<dbReference type="NCBIfam" id="TIGR00419">
    <property type="entry name" value="tim"/>
    <property type="match status" value="1"/>
</dbReference>
<dbReference type="PANTHER" id="PTHR21139">
    <property type="entry name" value="TRIOSEPHOSPHATE ISOMERASE"/>
    <property type="match status" value="1"/>
</dbReference>
<keyword evidence="4 6" id="KW-0324">Glycolysis</keyword>
<keyword evidence="9" id="KW-1185">Reference proteome</keyword>
<comment type="subcellular location">
    <subcellularLocation>
        <location evidence="6 7">Cytoplasm</location>
    </subcellularLocation>
</comment>
<protein>
    <recommendedName>
        <fullName evidence="6 7">Triosephosphate isomerase</fullName>
        <shortName evidence="6">TIM</shortName>
        <shortName evidence="6">TPI</shortName>
        <ecNumber evidence="6 7">5.3.1.1</ecNumber>
    </recommendedName>
    <alternativeName>
        <fullName evidence="6">Triose-phosphate isomerase</fullName>
    </alternativeName>
</protein>
<dbReference type="CDD" id="cd00311">
    <property type="entry name" value="TIM"/>
    <property type="match status" value="1"/>
</dbReference>
<feature type="binding site" evidence="6">
    <location>
        <begin position="248"/>
        <end position="249"/>
    </location>
    <ligand>
        <name>substrate</name>
    </ligand>
</feature>
<dbReference type="SUPFAM" id="SSF51351">
    <property type="entry name" value="Triosephosphate isomerase (TIM)"/>
    <property type="match status" value="1"/>
</dbReference>
<dbReference type="EC" id="5.3.1.1" evidence="6 7"/>
<evidence type="ECO:0000313" key="9">
    <source>
        <dbReference type="Proteomes" id="UP001597182"/>
    </source>
</evidence>
<dbReference type="GO" id="GO:0004807">
    <property type="term" value="F:triose-phosphate isomerase activity"/>
    <property type="evidence" value="ECO:0007669"/>
    <property type="project" value="UniProtKB-EC"/>
</dbReference>
<evidence type="ECO:0000256" key="1">
    <source>
        <dbReference type="ARBA" id="ARBA00007422"/>
    </source>
</evidence>
<keyword evidence="5 6" id="KW-0413">Isomerase</keyword>
<dbReference type="InterPro" id="IPR022896">
    <property type="entry name" value="TrioseP_Isoase_bac/euk"/>
</dbReference>
<feature type="binding site" evidence="6">
    <location>
        <position position="187"/>
    </location>
    <ligand>
        <name>substrate</name>
    </ligand>
</feature>